<gene>
    <name evidence="2" type="ORF">OHK93_004364</name>
</gene>
<dbReference type="Gene3D" id="3.40.50.720">
    <property type="entry name" value="NAD(P)-binding Rossmann-like Domain"/>
    <property type="match status" value="1"/>
</dbReference>
<keyword evidence="3" id="KW-1185">Reference proteome</keyword>
<feature type="region of interest" description="Disordered" evidence="1">
    <location>
        <begin position="719"/>
        <end position="792"/>
    </location>
</feature>
<evidence type="ECO:0000313" key="3">
    <source>
        <dbReference type="Proteomes" id="UP001161017"/>
    </source>
</evidence>
<dbReference type="AlphaFoldDB" id="A0AA43QK41"/>
<dbReference type="PANTHER" id="PTHR43677:SF4">
    <property type="entry name" value="QUINONE OXIDOREDUCTASE-LIKE PROTEIN 2"/>
    <property type="match status" value="1"/>
</dbReference>
<evidence type="ECO:0000313" key="2">
    <source>
        <dbReference type="EMBL" id="MDI1486173.1"/>
    </source>
</evidence>
<dbReference type="EMBL" id="JAPUFD010000002">
    <property type="protein sequence ID" value="MDI1486173.1"/>
    <property type="molecule type" value="Genomic_DNA"/>
</dbReference>
<dbReference type="InterPro" id="IPR036291">
    <property type="entry name" value="NAD(P)-bd_dom_sf"/>
</dbReference>
<feature type="compositionally biased region" description="Polar residues" evidence="1">
    <location>
        <begin position="722"/>
        <end position="731"/>
    </location>
</feature>
<sequence>MIPGGTSIARVVTIGPNASSLKPGLLVYVHDFITSRDDPDARCLFGFSSGLDPDSGTHAMVERKWRDATLAEYAKVPLESCIPLDEGRLLGSPQDGEGLGYTVEALAYLQIPLVAYGGLVDVDLKPGETIVVTPATGQFGGAAVQVALAMGAGRVIAMGYNESALTRVGALDRRVRTVTMIGDDWARELELLKVSAGSAPIDVFFDISPPEAQGSSHYKACLTALRSNGRASLMGVGELAVPAWVMVRNNLQLKGKWMYERGDSAGSMRLVNSGLLKLGEQGGNEITGRFKLEEWKEAFDMAAEKARDGREIVKDSISHTTSLPLYRRTLSHVVTCRQTERLATALARSKRWAAPAVNGTVQSSSSPSHHIQSPKVVPINIKMSYVAFVLLSALIAHATCRIHARQRSATPAASSAWQIVPSTQPKPDNTYSNGAAWRQGLPEDNSAPVPEIFNARDIDIPFRRLQQGKLMYFQEGELNQPGQITDILSPDQYDFANQSACGIPDSAFFQSKVAIHPYWLKYAPDGLGLNRRHDLLFPPLSLPNWSELHHVQLNPFPFACVIKGMPADLEAHQLKQTGYCMQDVCINFIRNDWQNDMINKVTDICCTDVNDPSCCHTPNDIKIDRTKALVLYGYSGKQPKDVPALSGAKYPEPANWIFSKCWAEAIVQPAYADNWWSDPLMPADQKWQAQQDTAQHANNQQTYPAKGWATYPMGGYMGRDPQSITDWQQGDPTPPWTPVAGGKGFGGSSAGSGGGATAAGNKTSADAGVDGPNGGGVQAVSNSSGNIISPMF</sequence>
<evidence type="ECO:0000256" key="1">
    <source>
        <dbReference type="SAM" id="MobiDB-lite"/>
    </source>
</evidence>
<feature type="compositionally biased region" description="Gly residues" evidence="1">
    <location>
        <begin position="741"/>
        <end position="757"/>
    </location>
</feature>
<dbReference type="Gene3D" id="3.90.180.10">
    <property type="entry name" value="Medium-chain alcohol dehydrogenases, catalytic domain"/>
    <property type="match status" value="1"/>
</dbReference>
<dbReference type="SUPFAM" id="SSF51735">
    <property type="entry name" value="NAD(P)-binding Rossmann-fold domains"/>
    <property type="match status" value="1"/>
</dbReference>
<evidence type="ECO:0008006" key="4">
    <source>
        <dbReference type="Google" id="ProtNLM"/>
    </source>
</evidence>
<feature type="compositionally biased region" description="Polar residues" evidence="1">
    <location>
        <begin position="779"/>
        <end position="792"/>
    </location>
</feature>
<feature type="compositionally biased region" description="Polar residues" evidence="1">
    <location>
        <begin position="413"/>
        <end position="433"/>
    </location>
</feature>
<name>A0AA43QK41_9LECA</name>
<organism evidence="2 3">
    <name type="scientific">Ramalina farinacea</name>
    <dbReference type="NCBI Taxonomy" id="258253"/>
    <lineage>
        <taxon>Eukaryota</taxon>
        <taxon>Fungi</taxon>
        <taxon>Dikarya</taxon>
        <taxon>Ascomycota</taxon>
        <taxon>Pezizomycotina</taxon>
        <taxon>Lecanoromycetes</taxon>
        <taxon>OSLEUM clade</taxon>
        <taxon>Lecanoromycetidae</taxon>
        <taxon>Lecanorales</taxon>
        <taxon>Lecanorineae</taxon>
        <taxon>Ramalinaceae</taxon>
        <taxon>Ramalina</taxon>
    </lineage>
</organism>
<dbReference type="Proteomes" id="UP001161017">
    <property type="component" value="Unassembled WGS sequence"/>
</dbReference>
<feature type="region of interest" description="Disordered" evidence="1">
    <location>
        <begin position="413"/>
        <end position="440"/>
    </location>
</feature>
<proteinExistence type="predicted"/>
<dbReference type="InterPro" id="IPR011032">
    <property type="entry name" value="GroES-like_sf"/>
</dbReference>
<accession>A0AA43QK41</accession>
<dbReference type="GO" id="GO:0005739">
    <property type="term" value="C:mitochondrion"/>
    <property type="evidence" value="ECO:0007669"/>
    <property type="project" value="TreeGrafter"/>
</dbReference>
<dbReference type="GO" id="GO:0016491">
    <property type="term" value="F:oxidoreductase activity"/>
    <property type="evidence" value="ECO:0007669"/>
    <property type="project" value="TreeGrafter"/>
</dbReference>
<dbReference type="InterPro" id="IPR051397">
    <property type="entry name" value="Zn-ADH-like_protein"/>
</dbReference>
<comment type="caution">
    <text evidence="2">The sequence shown here is derived from an EMBL/GenBank/DDBJ whole genome shotgun (WGS) entry which is preliminary data.</text>
</comment>
<reference evidence="2" key="1">
    <citation type="journal article" date="2023" name="Genome Biol. Evol.">
        <title>First Whole Genome Sequence and Flow Cytometry Genome Size Data for the Lichen-Forming Fungus Ramalina farinacea (Ascomycota).</title>
        <authorList>
            <person name="Llewellyn T."/>
            <person name="Mian S."/>
            <person name="Hill R."/>
            <person name="Leitch I.J."/>
            <person name="Gaya E."/>
        </authorList>
    </citation>
    <scope>NUCLEOTIDE SEQUENCE</scope>
    <source>
        <strain evidence="2">LIQ254RAFAR</strain>
    </source>
</reference>
<dbReference type="CDD" id="cd05188">
    <property type="entry name" value="MDR"/>
    <property type="match status" value="1"/>
</dbReference>
<dbReference type="PANTHER" id="PTHR43677">
    <property type="entry name" value="SHORT-CHAIN DEHYDROGENASE/REDUCTASE"/>
    <property type="match status" value="1"/>
</dbReference>
<dbReference type="SUPFAM" id="SSF50129">
    <property type="entry name" value="GroES-like"/>
    <property type="match status" value="1"/>
</dbReference>
<protein>
    <recommendedName>
        <fullName evidence="4">Alcohol dehydrogenase-like C-terminal domain-containing protein</fullName>
    </recommendedName>
</protein>